<dbReference type="Pfam" id="PF01765">
    <property type="entry name" value="RRF"/>
    <property type="match status" value="1"/>
</dbReference>
<dbReference type="PANTHER" id="PTHR20982:SF3">
    <property type="entry name" value="MITOCHONDRIAL RIBOSOME RECYCLING FACTOR PSEUDO 1"/>
    <property type="match status" value="1"/>
</dbReference>
<dbReference type="Gene3D" id="3.30.1360.40">
    <property type="match status" value="1"/>
</dbReference>
<dbReference type="Gene3D" id="1.10.132.20">
    <property type="entry name" value="Ribosome-recycling factor"/>
    <property type="match status" value="1"/>
</dbReference>
<proteinExistence type="inferred from homology"/>
<reference evidence="4 5" key="1">
    <citation type="submission" date="2019-08" db="EMBL/GenBank/DDBJ databases">
        <title>Highly reduced genomes of protist endosymbionts show evolutionary convergence.</title>
        <authorList>
            <person name="George E."/>
            <person name="Husnik F."/>
            <person name="Tashyreva D."/>
            <person name="Prokopchuk G."/>
            <person name="Horak A."/>
            <person name="Kwong W.K."/>
            <person name="Lukes J."/>
            <person name="Keeling P.J."/>
        </authorList>
    </citation>
    <scope>NUCLEOTIDE SEQUENCE [LARGE SCALE GENOMIC DNA]</scope>
    <source>
        <strain evidence="4">1604LC</strain>
    </source>
</reference>
<dbReference type="OrthoDB" id="9804006at2"/>
<dbReference type="InterPro" id="IPR023584">
    <property type="entry name" value="Ribosome_recyc_fac_dom"/>
</dbReference>
<dbReference type="GO" id="GO:0043023">
    <property type="term" value="F:ribosomal large subunit binding"/>
    <property type="evidence" value="ECO:0007669"/>
    <property type="project" value="TreeGrafter"/>
</dbReference>
<sequence>MELINNIESNLKNRIAKSIEVFADHLKGLRTNVVSPDFLSAVKIDAHGQFMPIKSVASITVKDQTLHVQVWDKSLIKAVEKGIMDSKLNVNPSLEGDSIFIKIPPLTQERRKELVKMAKDLKEKSKISVRTIRQDSMSDLKKLEKDKAISEDARKKSEKIFEEIIKKGTAQIELLTSQKEKDIIG</sequence>
<keyword evidence="5" id="KW-1185">Reference proteome</keyword>
<gene>
    <name evidence="4" type="ORF">FZC34_01885</name>
</gene>
<dbReference type="KEGG" id="cpri:FZC34_01885"/>
<dbReference type="GO" id="GO:0002184">
    <property type="term" value="P:cytoplasmic translational termination"/>
    <property type="evidence" value="ECO:0007669"/>
    <property type="project" value="TreeGrafter"/>
</dbReference>
<dbReference type="Proteomes" id="UP000325004">
    <property type="component" value="Chromosome"/>
</dbReference>
<evidence type="ECO:0000259" key="3">
    <source>
        <dbReference type="Pfam" id="PF01765"/>
    </source>
</evidence>
<organism evidence="4 5">
    <name type="scientific">Candidatus Cytomitobacter primus</name>
    <dbReference type="NCBI Taxonomy" id="2066024"/>
    <lineage>
        <taxon>Bacteria</taxon>
        <taxon>Pseudomonadati</taxon>
        <taxon>Pseudomonadota</taxon>
        <taxon>Alphaproteobacteria</taxon>
        <taxon>Holosporales</taxon>
        <taxon>Holosporaceae</taxon>
        <taxon>Candidatus Cytomitobacter</taxon>
    </lineage>
</organism>
<dbReference type="SUPFAM" id="SSF55194">
    <property type="entry name" value="Ribosome recycling factor, RRF"/>
    <property type="match status" value="1"/>
</dbReference>
<dbReference type="InterPro" id="IPR036191">
    <property type="entry name" value="RRF_sf"/>
</dbReference>
<name>A0A5C0UGG8_9PROT</name>
<evidence type="ECO:0000256" key="1">
    <source>
        <dbReference type="ARBA" id="ARBA00005912"/>
    </source>
</evidence>
<dbReference type="FunFam" id="3.30.1360.40:FF:000001">
    <property type="entry name" value="Ribosome-recycling factor"/>
    <property type="match status" value="1"/>
</dbReference>
<feature type="domain" description="Ribosome recycling factor" evidence="3">
    <location>
        <begin position="23"/>
        <end position="183"/>
    </location>
</feature>
<accession>A0A5C0UGG8</accession>
<comment type="similarity">
    <text evidence="1">Belongs to the RRF family.</text>
</comment>
<keyword evidence="2" id="KW-0648">Protein biosynthesis</keyword>
<evidence type="ECO:0000313" key="4">
    <source>
        <dbReference type="EMBL" id="QEK38653.1"/>
    </source>
</evidence>
<dbReference type="PANTHER" id="PTHR20982">
    <property type="entry name" value="RIBOSOME RECYCLING FACTOR"/>
    <property type="match status" value="1"/>
</dbReference>
<dbReference type="RefSeq" id="WP_148971774.1">
    <property type="nucleotide sequence ID" value="NZ_CP043316.1"/>
</dbReference>
<protein>
    <submittedName>
        <fullName evidence="4">Ribosome recycling factor</fullName>
    </submittedName>
</protein>
<dbReference type="AlphaFoldDB" id="A0A5C0UGG8"/>
<dbReference type="EMBL" id="CP043316">
    <property type="protein sequence ID" value="QEK38653.1"/>
    <property type="molecule type" value="Genomic_DNA"/>
</dbReference>
<dbReference type="GO" id="GO:0005829">
    <property type="term" value="C:cytosol"/>
    <property type="evidence" value="ECO:0007669"/>
    <property type="project" value="GOC"/>
</dbReference>
<evidence type="ECO:0000313" key="5">
    <source>
        <dbReference type="Proteomes" id="UP000325004"/>
    </source>
</evidence>
<dbReference type="NCBIfam" id="TIGR00496">
    <property type="entry name" value="frr"/>
    <property type="match status" value="1"/>
</dbReference>
<dbReference type="InterPro" id="IPR002661">
    <property type="entry name" value="Ribosome_recyc_fac"/>
</dbReference>
<evidence type="ECO:0000256" key="2">
    <source>
        <dbReference type="ARBA" id="ARBA00022917"/>
    </source>
</evidence>